<evidence type="ECO:0000256" key="1">
    <source>
        <dbReference type="ARBA" id="ARBA00022485"/>
    </source>
</evidence>
<evidence type="ECO:0000256" key="3">
    <source>
        <dbReference type="ARBA" id="ARBA00023002"/>
    </source>
</evidence>
<dbReference type="GO" id="GO:0016491">
    <property type="term" value="F:oxidoreductase activity"/>
    <property type="evidence" value="ECO:0007669"/>
    <property type="project" value="UniProtKB-KW"/>
</dbReference>
<reference evidence="6" key="1">
    <citation type="journal article" date="2015" name="Nature">
        <title>Complex archaea that bridge the gap between prokaryotes and eukaryotes.</title>
        <authorList>
            <person name="Spang A."/>
            <person name="Saw J.H."/>
            <person name="Jorgensen S.L."/>
            <person name="Zaremba-Niedzwiedzka K."/>
            <person name="Martijn J."/>
            <person name="Lind A.E."/>
            <person name="van Eijk R."/>
            <person name="Schleper C."/>
            <person name="Guy L."/>
            <person name="Ettema T.J."/>
        </authorList>
    </citation>
    <scope>NUCLEOTIDE SEQUENCE</scope>
</reference>
<dbReference type="GO" id="GO:0051539">
    <property type="term" value="F:4 iron, 4 sulfur cluster binding"/>
    <property type="evidence" value="ECO:0007669"/>
    <property type="project" value="UniProtKB-KW"/>
</dbReference>
<dbReference type="Gene3D" id="3.50.50.60">
    <property type="entry name" value="FAD/NAD(P)-binding domain"/>
    <property type="match status" value="1"/>
</dbReference>
<accession>A0A0F9V9F4</accession>
<name>A0A0F9V9F4_9ZZZZ</name>
<sequence>MTKTLTTLQREAPVLLDCDVLVLGAGMSGFAAAVSAARAGVDTVLVEKNHFPGGVSTSGLMCSIGNYFVTRDGTKVTTGLPVELIDRLVAEGGTMPDYRRPTQPQIPNDPEVVKRVMIKMLRESNVRTLYGSLLCDVLMAGGAVEAGLFHARDQLFAVTARQFVDASGDLSIIGRAGGQYDEKDDGSTLLNRMANVDLDKTIDWIEQNPDSYLPQCDVPTSLADTIRNWREYGVFHLPHGGGKAIGVVRDALASGEYAEQFGTRAENLACFGLFSARCNRGTVLINSNWFYGDCYDVIAESEREEEGRLLAEMQAEFLIKHFPGFENAYLLETASEIGHRISRTFVGKSRLSADDFEDGKRFPDVVGLVTEVDRRTKPFGLLRKAGNIPLSILLGDKPPNVIVGSAKNPCTQRPGMIRGQAGCLVIGRAAGIAAAEATKQAVPVNAVDIGPVQAELRRQDVVLEI</sequence>
<dbReference type="InterPro" id="IPR039650">
    <property type="entry name" value="HdrA-like"/>
</dbReference>
<dbReference type="PRINTS" id="PR00411">
    <property type="entry name" value="PNDRDTASEI"/>
</dbReference>
<keyword evidence="4" id="KW-0408">Iron</keyword>
<keyword evidence="3" id="KW-0560">Oxidoreductase</keyword>
<gene>
    <name evidence="6" type="ORF">LCGC14_0124140</name>
</gene>
<keyword evidence="5" id="KW-0411">Iron-sulfur</keyword>
<dbReference type="EMBL" id="LAZR01000039">
    <property type="protein sequence ID" value="KKO00640.1"/>
    <property type="molecule type" value="Genomic_DNA"/>
</dbReference>
<proteinExistence type="predicted"/>
<keyword evidence="1" id="KW-0004">4Fe-4S</keyword>
<evidence type="ECO:0008006" key="7">
    <source>
        <dbReference type="Google" id="ProtNLM"/>
    </source>
</evidence>
<keyword evidence="2" id="KW-0479">Metal-binding</keyword>
<dbReference type="AlphaFoldDB" id="A0A0F9V9F4"/>
<evidence type="ECO:0000313" key="6">
    <source>
        <dbReference type="EMBL" id="KKO00640.1"/>
    </source>
</evidence>
<comment type="caution">
    <text evidence="6">The sequence shown here is derived from an EMBL/GenBank/DDBJ whole genome shotgun (WGS) entry which is preliminary data.</text>
</comment>
<evidence type="ECO:0000256" key="2">
    <source>
        <dbReference type="ARBA" id="ARBA00022723"/>
    </source>
</evidence>
<dbReference type="Pfam" id="PF12831">
    <property type="entry name" value="FAD_oxidored"/>
    <property type="match status" value="1"/>
</dbReference>
<dbReference type="GO" id="GO:0046872">
    <property type="term" value="F:metal ion binding"/>
    <property type="evidence" value="ECO:0007669"/>
    <property type="project" value="UniProtKB-KW"/>
</dbReference>
<protein>
    <recommendedName>
        <fullName evidence="7">FAD-dependent oxidoreductase 2 FAD binding domain-containing protein</fullName>
    </recommendedName>
</protein>
<organism evidence="6">
    <name type="scientific">marine sediment metagenome</name>
    <dbReference type="NCBI Taxonomy" id="412755"/>
    <lineage>
        <taxon>unclassified sequences</taxon>
        <taxon>metagenomes</taxon>
        <taxon>ecological metagenomes</taxon>
    </lineage>
</organism>
<dbReference type="InterPro" id="IPR036188">
    <property type="entry name" value="FAD/NAD-bd_sf"/>
</dbReference>
<dbReference type="PANTHER" id="PTHR43498">
    <property type="entry name" value="FERREDOXIN:COB-COM HETERODISULFIDE REDUCTASE SUBUNIT A"/>
    <property type="match status" value="1"/>
</dbReference>
<evidence type="ECO:0000256" key="5">
    <source>
        <dbReference type="ARBA" id="ARBA00023014"/>
    </source>
</evidence>
<dbReference type="PANTHER" id="PTHR43498:SF1">
    <property type="entry name" value="COB--COM HETERODISULFIDE REDUCTASE IRON-SULFUR SUBUNIT A"/>
    <property type="match status" value="1"/>
</dbReference>
<dbReference type="SUPFAM" id="SSF51905">
    <property type="entry name" value="FAD/NAD(P)-binding domain"/>
    <property type="match status" value="1"/>
</dbReference>
<evidence type="ECO:0000256" key="4">
    <source>
        <dbReference type="ARBA" id="ARBA00023004"/>
    </source>
</evidence>